<dbReference type="InterPro" id="IPR030395">
    <property type="entry name" value="GP_PDE_dom"/>
</dbReference>
<evidence type="ECO:0000313" key="4">
    <source>
        <dbReference type="Proteomes" id="UP001301442"/>
    </source>
</evidence>
<dbReference type="InterPro" id="IPR017946">
    <property type="entry name" value="PLC-like_Pdiesterase_TIM-brl"/>
</dbReference>
<dbReference type="Gene3D" id="3.20.20.190">
    <property type="entry name" value="Phosphatidylinositol (PI) phosphodiesterase"/>
    <property type="match status" value="1"/>
</dbReference>
<dbReference type="EMBL" id="CP136600">
    <property type="protein sequence ID" value="WOH35705.1"/>
    <property type="molecule type" value="Genomic_DNA"/>
</dbReference>
<dbReference type="PANTHER" id="PTHR46320:SF1">
    <property type="entry name" value="GLYCEROPHOSPHODIESTER PHOSPHODIESTERASE 1"/>
    <property type="match status" value="1"/>
</dbReference>
<organism evidence="3 4">
    <name type="scientific">Thalassotalea fonticola</name>
    <dbReference type="NCBI Taxonomy" id="3065649"/>
    <lineage>
        <taxon>Bacteria</taxon>
        <taxon>Pseudomonadati</taxon>
        <taxon>Pseudomonadota</taxon>
        <taxon>Gammaproteobacteria</taxon>
        <taxon>Alteromonadales</taxon>
        <taxon>Colwelliaceae</taxon>
        <taxon>Thalassotalea</taxon>
    </lineage>
</organism>
<dbReference type="Pfam" id="PF16387">
    <property type="entry name" value="DUF4996"/>
    <property type="match status" value="1"/>
</dbReference>
<keyword evidence="1" id="KW-1133">Transmembrane helix</keyword>
<keyword evidence="4" id="KW-1185">Reference proteome</keyword>
<dbReference type="PANTHER" id="PTHR46320">
    <property type="entry name" value="GLYCEROPHOSPHODIESTER PHOSPHODIESTERASE 1"/>
    <property type="match status" value="1"/>
</dbReference>
<gene>
    <name evidence="3" type="ORF">RI844_09955</name>
</gene>
<keyword evidence="1" id="KW-0472">Membrane</keyword>
<evidence type="ECO:0000313" key="3">
    <source>
        <dbReference type="EMBL" id="WOH35705.1"/>
    </source>
</evidence>
<dbReference type="InterPro" id="IPR032160">
    <property type="entry name" value="DUF4996"/>
</dbReference>
<dbReference type="Pfam" id="PF03009">
    <property type="entry name" value="GDPD"/>
    <property type="match status" value="1"/>
</dbReference>
<keyword evidence="1" id="KW-0812">Transmembrane</keyword>
<evidence type="ECO:0000259" key="2">
    <source>
        <dbReference type="PROSITE" id="PS51704"/>
    </source>
</evidence>
<dbReference type="PROSITE" id="PS51704">
    <property type="entry name" value="GP_PDE"/>
    <property type="match status" value="1"/>
</dbReference>
<feature type="domain" description="GP-PDE" evidence="2">
    <location>
        <begin position="56"/>
        <end position="333"/>
    </location>
</feature>
<name>A0ABZ0GJI8_9GAMM</name>
<accession>A0ABZ0GJI8</accession>
<protein>
    <submittedName>
        <fullName evidence="3">Glycerophosphodiester phosphodiesterase family protein</fullName>
    </submittedName>
</protein>
<dbReference type="Proteomes" id="UP001301442">
    <property type="component" value="Chromosome"/>
</dbReference>
<dbReference type="RefSeq" id="WP_348394521.1">
    <property type="nucleotide sequence ID" value="NZ_CP136600.1"/>
</dbReference>
<sequence>MTLVKTLIKQAVIRFNVVQIAIVPLLSVFISVPVNASQTSAEMIRTQLMDVHSPKVLVVAHRAAWKQAPENSLLSIEHAINLGVDIIEVDIQRTKDGVFVLMHDKTLNRTTNGKGKVSDKTWLELQQLQLINTDGSLSNETIPHLRDALMKVKDKVLINLDKAEWNLAEVLAVVRSSGIERQVILKGKQSYTKALNTLNQFGTYQGIYMPKLNFRDKPKKAKKDNEKKQPTALASQTLGNLYAAFEGSAMAEVKFSSLDQVELQTQLFKQLKQKHRLWVNTLKVSHSANFTDKRALKNPDRVWGTLINHGYSIIQTDEPSALLAYLRKMKYHD</sequence>
<proteinExistence type="predicted"/>
<evidence type="ECO:0000256" key="1">
    <source>
        <dbReference type="SAM" id="Phobius"/>
    </source>
</evidence>
<dbReference type="SUPFAM" id="SSF51695">
    <property type="entry name" value="PLC-like phosphodiesterases"/>
    <property type="match status" value="1"/>
</dbReference>
<feature type="transmembrane region" description="Helical" evidence="1">
    <location>
        <begin position="12"/>
        <end position="34"/>
    </location>
</feature>
<dbReference type="CDD" id="cd08566">
    <property type="entry name" value="GDPD_AtGDE_like"/>
    <property type="match status" value="1"/>
</dbReference>
<reference evidence="3 4" key="1">
    <citation type="submission" date="2023-09" db="EMBL/GenBank/DDBJ databases">
        <authorList>
            <person name="Qi X."/>
        </authorList>
    </citation>
    <scope>NUCLEOTIDE SEQUENCE [LARGE SCALE GENOMIC DNA]</scope>
    <source>
        <strain evidence="3 4">S1-1</strain>
    </source>
</reference>